<feature type="domain" description="RecF/RecN/SMC N-terminal" evidence="8">
    <location>
        <begin position="4"/>
        <end position="1136"/>
    </location>
</feature>
<dbReference type="CDD" id="cd03278">
    <property type="entry name" value="ABC_SMC_barmotin"/>
    <property type="match status" value="1"/>
</dbReference>
<dbReference type="GO" id="GO:0030261">
    <property type="term" value="P:chromosome condensation"/>
    <property type="evidence" value="ECO:0007669"/>
    <property type="project" value="InterPro"/>
</dbReference>
<proteinExistence type="inferred from homology"/>
<comment type="subcellular location">
    <subcellularLocation>
        <location evidence="1 7">Cytoplasm</location>
    </subcellularLocation>
</comment>
<keyword evidence="10" id="KW-1185">Reference proteome</keyword>
<dbReference type="InterPro" id="IPR024704">
    <property type="entry name" value="SMC"/>
</dbReference>
<gene>
    <name evidence="7" type="primary">smc</name>
    <name evidence="9" type="ORF">SAMN04488003_10482</name>
</gene>
<dbReference type="SUPFAM" id="SSF75553">
    <property type="entry name" value="Smc hinge domain"/>
    <property type="match status" value="1"/>
</dbReference>
<dbReference type="GO" id="GO:0016887">
    <property type="term" value="F:ATP hydrolysis activity"/>
    <property type="evidence" value="ECO:0007669"/>
    <property type="project" value="InterPro"/>
</dbReference>
<dbReference type="GO" id="GO:0007059">
    <property type="term" value="P:chromosome segregation"/>
    <property type="evidence" value="ECO:0007669"/>
    <property type="project" value="UniProtKB-UniRule"/>
</dbReference>
<organism evidence="9 10">
    <name type="scientific">Loktanella fryxellensis</name>
    <dbReference type="NCBI Taxonomy" id="245187"/>
    <lineage>
        <taxon>Bacteria</taxon>
        <taxon>Pseudomonadati</taxon>
        <taxon>Pseudomonadota</taxon>
        <taxon>Alphaproteobacteria</taxon>
        <taxon>Rhodobacterales</taxon>
        <taxon>Roseobacteraceae</taxon>
        <taxon>Loktanella</taxon>
    </lineage>
</organism>
<dbReference type="GO" id="GO:0007062">
    <property type="term" value="P:sister chromatid cohesion"/>
    <property type="evidence" value="ECO:0007669"/>
    <property type="project" value="InterPro"/>
</dbReference>
<keyword evidence="3 7" id="KW-0547">Nucleotide-binding</keyword>
<comment type="subunit">
    <text evidence="7">Homodimer.</text>
</comment>
<sequence>MRFTRLRLNGFKSFVDPTDLIIADGLTGVVGPNGCGKSNLLEALRWVMGENRPTAMRGGGMEDVIFAGTATRPARNFAEVALIVDNAERLAPAAFNDADQLDIVRRITRDAGSAYKVGTRDVRARDVQMLFADASTGSQSPALVRQGQISELINARPTSRRRILEEAAGISGLYQRRHEAELKLRGAEQNLGRVDDVVAQLAGQLAGLTRQVRQAARYREIGALLRLAEGMLLLRHWHDGQMGLAGAAALADRCAAAATVTERAAEAAAAARAEAEAALAPLRDEAAIAAAVVQRLLAQGERLDEQAAAADAAIRTLTGRVDQLDRDMAREASLNADATATILRLTEERTELTAMDDGQAEAQDLADATAEAAAEALAALEQDLADGTESVARLSARHQSARRLLDDSTKAATRAGAEADRARAAMAEAATTRDRADANLATATEGEEIAAATAQNAEDTLRETEAARATCQTREGEARASRATAEGEAAALRAEVAGLTRLVTRSAGAGDQVLDRITVARGFEAALGAALSDDLTAPAVTEADASGWVTLPDYAAPQALPDGVRPLAGVVDAPVALARRIAQVGVVNATQGAALQAGLLPGQRLVSVAGDVWRWDGLRTAAADAPSAAALRLQQMNRLADLGRDLASAEAVAASAAAAHAALADRLAALTQADQTARHARRDAEVRVSQAQRAASRAEAERHLADGRVETLAFAAARHAEDAAAARLQLDAAQAQIADLPDLALARAAVDRARLTVEAARLTLIARRAAADDLRRAATARDRRVTEIARDIQAWTDRLDNAARRGAELEQRAATARVDLAAAQDAPARLAAERAALATQLDRDRARQADAATALQTAEALHRDATLAERSAERDAADARTARAAAEARREAAAEMAAAAALRIGEDRETTPEALAADLGCDPADLPPVATLEADIATHRRQRDALGAVNLRAEEDATRVRDEHNALVTEKADLEAAISALRAGIAGLNREGRERLLTAFEQVNANFGTLFRSLFNGGEARLELVESDDPLDAGLEIMCQPPGKRLSTLSLLSGGEQTLTAMALIFAVFLANPAPICVLDEVDAPLDDANVTRFCDLLDEMTRRTDTRFLIITHHAVTMARMDRLFGVTMGEQGVSQLVSVDLKKAEAMVA</sequence>
<dbReference type="PIRSF" id="PIRSF005719">
    <property type="entry name" value="SMC"/>
    <property type="match status" value="1"/>
</dbReference>
<dbReference type="EMBL" id="FOCI01000004">
    <property type="protein sequence ID" value="SEM75380.1"/>
    <property type="molecule type" value="Genomic_DNA"/>
</dbReference>
<comment type="domain">
    <text evidence="7">Contains large globular domains required for ATP hydrolysis at each terminus and a third globular domain forming a flexible hinge near the middle of the molecule. These domains are separated by coiled-coil structures.</text>
</comment>
<evidence type="ECO:0000256" key="4">
    <source>
        <dbReference type="ARBA" id="ARBA00022840"/>
    </source>
</evidence>
<evidence type="ECO:0000256" key="3">
    <source>
        <dbReference type="ARBA" id="ARBA00022741"/>
    </source>
</evidence>
<evidence type="ECO:0000259" key="8">
    <source>
        <dbReference type="Pfam" id="PF02463"/>
    </source>
</evidence>
<feature type="coiled-coil region" evidence="7">
    <location>
        <begin position="792"/>
        <end position="819"/>
    </location>
</feature>
<comment type="similarity">
    <text evidence="7">Belongs to the SMC family.</text>
</comment>
<feature type="coiled-coil region" evidence="7">
    <location>
        <begin position="454"/>
        <end position="502"/>
    </location>
</feature>
<reference evidence="9 10" key="1">
    <citation type="submission" date="2016-10" db="EMBL/GenBank/DDBJ databases">
        <authorList>
            <person name="de Groot N.N."/>
        </authorList>
    </citation>
    <scope>NUCLEOTIDE SEQUENCE [LARGE SCALE GENOMIC DNA]</scope>
    <source>
        <strain evidence="9 10">DSM 16213</strain>
    </source>
</reference>
<dbReference type="InterPro" id="IPR027417">
    <property type="entry name" value="P-loop_NTPase"/>
</dbReference>
<dbReference type="FunFam" id="3.40.50.300:FF:000901">
    <property type="entry name" value="Chromosome partition protein Smc"/>
    <property type="match status" value="1"/>
</dbReference>
<dbReference type="Pfam" id="PF02463">
    <property type="entry name" value="SMC_N"/>
    <property type="match status" value="1"/>
</dbReference>
<dbReference type="InterPro" id="IPR003395">
    <property type="entry name" value="RecF/RecN/SMC_N"/>
</dbReference>
<evidence type="ECO:0000256" key="5">
    <source>
        <dbReference type="ARBA" id="ARBA00023054"/>
    </source>
</evidence>
<dbReference type="AlphaFoldDB" id="A0A1H8AXB1"/>
<accession>A0A1H8AXB1</accession>
<keyword evidence="4 7" id="KW-0067">ATP-binding</keyword>
<dbReference type="SUPFAM" id="SSF52540">
    <property type="entry name" value="P-loop containing nucleoside triphosphate hydrolases"/>
    <property type="match status" value="1"/>
</dbReference>
<keyword evidence="6 7" id="KW-0238">DNA-binding</keyword>
<evidence type="ECO:0000313" key="9">
    <source>
        <dbReference type="EMBL" id="SEM75380.1"/>
    </source>
</evidence>
<dbReference type="GO" id="GO:0005737">
    <property type="term" value="C:cytoplasm"/>
    <property type="evidence" value="ECO:0007669"/>
    <property type="project" value="UniProtKB-SubCell"/>
</dbReference>
<evidence type="ECO:0000256" key="2">
    <source>
        <dbReference type="ARBA" id="ARBA00022490"/>
    </source>
</evidence>
<dbReference type="STRING" id="245187.SAMN04488003_10482"/>
<feature type="coiled-coil region" evidence="7">
    <location>
        <begin position="370"/>
        <end position="397"/>
    </location>
</feature>
<comment type="function">
    <text evidence="7">Required for chromosome condensation and partitioning.</text>
</comment>
<dbReference type="InterPro" id="IPR036277">
    <property type="entry name" value="SMC_hinge_sf"/>
</dbReference>
<name>A0A1H8AXB1_9RHOB</name>
<dbReference type="GO" id="GO:0003677">
    <property type="term" value="F:DNA binding"/>
    <property type="evidence" value="ECO:0007669"/>
    <property type="project" value="UniProtKB-UniRule"/>
</dbReference>
<feature type="coiled-coil region" evidence="7">
    <location>
        <begin position="681"/>
        <end position="736"/>
    </location>
</feature>
<dbReference type="GO" id="GO:0005694">
    <property type="term" value="C:chromosome"/>
    <property type="evidence" value="ECO:0007669"/>
    <property type="project" value="InterPro"/>
</dbReference>
<keyword evidence="2 7" id="KW-0963">Cytoplasm</keyword>
<dbReference type="InterPro" id="IPR011890">
    <property type="entry name" value="SMC_prok"/>
</dbReference>
<dbReference type="OrthoDB" id="9808768at2"/>
<keyword evidence="5 7" id="KW-0175">Coiled coil</keyword>
<dbReference type="PANTHER" id="PTHR18937">
    <property type="entry name" value="STRUCTURAL MAINTENANCE OF CHROMOSOMES SMC FAMILY MEMBER"/>
    <property type="match status" value="1"/>
</dbReference>
<dbReference type="Proteomes" id="UP000199585">
    <property type="component" value="Unassembled WGS sequence"/>
</dbReference>
<feature type="binding site" evidence="7">
    <location>
        <begin position="32"/>
        <end position="39"/>
    </location>
    <ligand>
        <name>ATP</name>
        <dbReference type="ChEBI" id="CHEBI:30616"/>
    </ligand>
</feature>
<dbReference type="RefSeq" id="WP_089899468.1">
    <property type="nucleotide sequence ID" value="NZ_FOCI01000004.1"/>
</dbReference>
<dbReference type="NCBIfam" id="TIGR02168">
    <property type="entry name" value="SMC_prok_B"/>
    <property type="match status" value="1"/>
</dbReference>
<dbReference type="GO" id="GO:0006260">
    <property type="term" value="P:DNA replication"/>
    <property type="evidence" value="ECO:0007669"/>
    <property type="project" value="UniProtKB-UniRule"/>
</dbReference>
<evidence type="ECO:0000256" key="6">
    <source>
        <dbReference type="ARBA" id="ARBA00023125"/>
    </source>
</evidence>
<protein>
    <recommendedName>
        <fullName evidence="7">Chromosome partition protein Smc</fullName>
    </recommendedName>
</protein>
<dbReference type="GO" id="GO:0005524">
    <property type="term" value="F:ATP binding"/>
    <property type="evidence" value="ECO:0007669"/>
    <property type="project" value="UniProtKB-UniRule"/>
</dbReference>
<dbReference type="HAMAP" id="MF_01894">
    <property type="entry name" value="Smc_prok"/>
    <property type="match status" value="1"/>
</dbReference>
<dbReference type="Gene3D" id="3.40.50.300">
    <property type="entry name" value="P-loop containing nucleotide triphosphate hydrolases"/>
    <property type="match status" value="2"/>
</dbReference>
<evidence type="ECO:0000256" key="1">
    <source>
        <dbReference type="ARBA" id="ARBA00004496"/>
    </source>
</evidence>
<evidence type="ECO:0000313" key="10">
    <source>
        <dbReference type="Proteomes" id="UP000199585"/>
    </source>
</evidence>
<evidence type="ECO:0000256" key="7">
    <source>
        <dbReference type="HAMAP-Rule" id="MF_01894"/>
    </source>
</evidence>